<evidence type="ECO:0000256" key="9">
    <source>
        <dbReference type="ARBA" id="ARBA00023251"/>
    </source>
</evidence>
<dbReference type="Proteomes" id="UP000321501">
    <property type="component" value="Chromosome"/>
</dbReference>
<dbReference type="RefSeq" id="WP_060917888.1">
    <property type="nucleotide sequence ID" value="NZ_AP019834.1"/>
</dbReference>
<dbReference type="Pfam" id="PF01554">
    <property type="entry name" value="MatE"/>
    <property type="match status" value="2"/>
</dbReference>
<dbReference type="OrthoDB" id="9811110at2"/>
<keyword evidence="14" id="KW-1185">Reference proteome</keyword>
<dbReference type="GO" id="GO:0046677">
    <property type="term" value="P:response to antibiotic"/>
    <property type="evidence" value="ECO:0007669"/>
    <property type="project" value="UniProtKB-KW"/>
</dbReference>
<feature type="transmembrane region" description="Helical" evidence="10">
    <location>
        <begin position="93"/>
        <end position="114"/>
    </location>
</feature>
<reference evidence="13" key="2">
    <citation type="submission" date="2016-01" db="EMBL/GenBank/DDBJ databases">
        <authorList>
            <person name="Oliw E.H."/>
        </authorList>
    </citation>
    <scope>NUCLEOTIDE SEQUENCE [LARGE SCALE GENOMIC DNA]</scope>
    <source>
        <strain evidence="13">KA00185</strain>
    </source>
</reference>
<keyword evidence="6 10" id="KW-0812">Transmembrane</keyword>
<dbReference type="PATRIC" id="fig|157687.3.peg.1133"/>
<evidence type="ECO:0000256" key="8">
    <source>
        <dbReference type="ARBA" id="ARBA00023136"/>
    </source>
</evidence>
<comment type="similarity">
    <text evidence="2">Belongs to the multi antimicrobial extrusion (MATE) (TC 2.A.66.1) family. MepA subfamily.</text>
</comment>
<dbReference type="Proteomes" id="UP000070483">
    <property type="component" value="Unassembled WGS sequence"/>
</dbReference>
<proteinExistence type="inferred from homology"/>
<evidence type="ECO:0000313" key="12">
    <source>
        <dbReference type="EMBL" id="BBM50135.1"/>
    </source>
</evidence>
<dbReference type="GO" id="GO:0015297">
    <property type="term" value="F:antiporter activity"/>
    <property type="evidence" value="ECO:0007669"/>
    <property type="project" value="InterPro"/>
</dbReference>
<feature type="transmembrane region" description="Helical" evidence="10">
    <location>
        <begin position="378"/>
        <end position="398"/>
    </location>
</feature>
<feature type="transmembrane region" description="Helical" evidence="10">
    <location>
        <begin position="410"/>
        <end position="428"/>
    </location>
</feature>
<dbReference type="InterPro" id="IPR045070">
    <property type="entry name" value="MATE_MepA-like"/>
</dbReference>
<feature type="transmembrane region" description="Helical" evidence="10">
    <location>
        <begin position="194"/>
        <end position="216"/>
    </location>
</feature>
<keyword evidence="7 10" id="KW-1133">Transmembrane helix</keyword>
<dbReference type="STRING" id="157687.HMPREF3180_01138"/>
<feature type="transmembrane region" description="Helical" evidence="10">
    <location>
        <begin position="434"/>
        <end position="453"/>
    </location>
</feature>
<dbReference type="InterPro" id="IPR002528">
    <property type="entry name" value="MATE_fam"/>
</dbReference>
<dbReference type="PIRSF" id="PIRSF006603">
    <property type="entry name" value="DinF"/>
    <property type="match status" value="1"/>
</dbReference>
<evidence type="ECO:0000313" key="14">
    <source>
        <dbReference type="Proteomes" id="UP000070483"/>
    </source>
</evidence>
<accession>A0A134ACL7</accession>
<keyword evidence="9" id="KW-0046">Antibiotic resistance</keyword>
<protein>
    <recommendedName>
        <fullName evidence="3">Multidrug export protein MepA</fullName>
    </recommendedName>
</protein>
<dbReference type="EMBL" id="AP019835">
    <property type="protein sequence ID" value="BBM50135.1"/>
    <property type="molecule type" value="Genomic_DNA"/>
</dbReference>
<evidence type="ECO:0000256" key="10">
    <source>
        <dbReference type="SAM" id="Phobius"/>
    </source>
</evidence>
<dbReference type="EMBL" id="AP019834">
    <property type="protein sequence ID" value="BBM47831.1"/>
    <property type="molecule type" value="Genomic_DNA"/>
</dbReference>
<feature type="transmembrane region" description="Helical" evidence="10">
    <location>
        <begin position="165"/>
        <end position="188"/>
    </location>
</feature>
<dbReference type="NCBIfam" id="TIGR00797">
    <property type="entry name" value="matE"/>
    <property type="match status" value="1"/>
</dbReference>
<dbReference type="InterPro" id="IPR048279">
    <property type="entry name" value="MdtK-like"/>
</dbReference>
<evidence type="ECO:0000313" key="11">
    <source>
        <dbReference type="EMBL" id="BBM47831.1"/>
    </source>
</evidence>
<dbReference type="PANTHER" id="PTHR43823">
    <property type="entry name" value="SPORULATION PROTEIN YKVU"/>
    <property type="match status" value="1"/>
</dbReference>
<evidence type="ECO:0000256" key="7">
    <source>
        <dbReference type="ARBA" id="ARBA00022989"/>
    </source>
</evidence>
<dbReference type="Proteomes" id="UP000321397">
    <property type="component" value="Chromosome"/>
</dbReference>
<dbReference type="PANTHER" id="PTHR43823:SF3">
    <property type="entry name" value="MULTIDRUG EXPORT PROTEIN MEPA"/>
    <property type="match status" value="1"/>
</dbReference>
<dbReference type="AlphaFoldDB" id="A0A134ACL7"/>
<dbReference type="GO" id="GO:0042910">
    <property type="term" value="F:xenobiotic transmembrane transporter activity"/>
    <property type="evidence" value="ECO:0007669"/>
    <property type="project" value="InterPro"/>
</dbReference>
<evidence type="ECO:0000313" key="13">
    <source>
        <dbReference type="EMBL" id="KXB65459.1"/>
    </source>
</evidence>
<evidence type="ECO:0000256" key="2">
    <source>
        <dbReference type="ARBA" id="ARBA00008417"/>
    </source>
</evidence>
<feature type="transmembrane region" description="Helical" evidence="10">
    <location>
        <begin position="331"/>
        <end position="352"/>
    </location>
</feature>
<comment type="subcellular location">
    <subcellularLocation>
        <location evidence="1">Cell membrane</location>
        <topology evidence="1">Multi-pass membrane protein</topology>
    </subcellularLocation>
</comment>
<reference evidence="12 16" key="4">
    <citation type="submission" date="2019-07" db="EMBL/GenBank/DDBJ databases">
        <title>Complete Genome Sequence of Leptotrichia wadei Strain JMUB3934.</title>
        <authorList>
            <person name="Watanabe S."/>
            <person name="Cui L."/>
        </authorList>
    </citation>
    <scope>NUCLEOTIDE SEQUENCE [LARGE SCALE GENOMIC DNA]</scope>
    <source>
        <strain evidence="12 16">JMUB3934</strain>
    </source>
</reference>
<dbReference type="InterPro" id="IPR051327">
    <property type="entry name" value="MATE_MepA_subfamily"/>
</dbReference>
<evidence type="ECO:0000256" key="3">
    <source>
        <dbReference type="ARBA" id="ARBA00022106"/>
    </source>
</evidence>
<reference evidence="11 15" key="3">
    <citation type="submission" date="2019-07" db="EMBL/GenBank/DDBJ databases">
        <title>Complete Genome Sequence of Leptotrichia wadei Strain JMUB3933.</title>
        <authorList>
            <person name="Watanabe S."/>
            <person name="Cui L."/>
        </authorList>
    </citation>
    <scope>NUCLEOTIDE SEQUENCE [LARGE SCALE GENOMIC DNA]</scope>
    <source>
        <strain evidence="11 15">JMUB3933</strain>
    </source>
</reference>
<gene>
    <name evidence="13" type="ORF">HMPREF3180_01138</name>
    <name evidence="11" type="ORF">JMUB3933_1332</name>
    <name evidence="12" type="ORF">JMUB3934_1432</name>
</gene>
<keyword evidence="4" id="KW-0813">Transport</keyword>
<evidence type="ECO:0000256" key="4">
    <source>
        <dbReference type="ARBA" id="ARBA00022448"/>
    </source>
</evidence>
<dbReference type="GO" id="GO:0005886">
    <property type="term" value="C:plasma membrane"/>
    <property type="evidence" value="ECO:0007669"/>
    <property type="project" value="UniProtKB-SubCell"/>
</dbReference>
<feature type="transmembrane region" description="Helical" evidence="10">
    <location>
        <begin position="20"/>
        <end position="37"/>
    </location>
</feature>
<feature type="transmembrane region" description="Helical" evidence="10">
    <location>
        <begin position="49"/>
        <end position="72"/>
    </location>
</feature>
<organism evidence="13 14">
    <name type="scientific">Leptotrichia wadei</name>
    <dbReference type="NCBI Taxonomy" id="157687"/>
    <lineage>
        <taxon>Bacteria</taxon>
        <taxon>Fusobacteriati</taxon>
        <taxon>Fusobacteriota</taxon>
        <taxon>Fusobacteriia</taxon>
        <taxon>Fusobacteriales</taxon>
        <taxon>Leptotrichiaceae</taxon>
        <taxon>Leptotrichia</taxon>
    </lineage>
</organism>
<evidence type="ECO:0000256" key="6">
    <source>
        <dbReference type="ARBA" id="ARBA00022692"/>
    </source>
</evidence>
<evidence type="ECO:0000256" key="5">
    <source>
        <dbReference type="ARBA" id="ARBA00022475"/>
    </source>
</evidence>
<evidence type="ECO:0000313" key="15">
    <source>
        <dbReference type="Proteomes" id="UP000321397"/>
    </source>
</evidence>
<keyword evidence="8 10" id="KW-0472">Membrane</keyword>
<reference evidence="14" key="1">
    <citation type="submission" date="2016-01" db="EMBL/GenBank/DDBJ databases">
        <authorList>
            <person name="Mitreva M."/>
            <person name="Pepin K.H."/>
            <person name="Mihindukulasuriya K.A."/>
            <person name="Fulton R."/>
            <person name="Fronick C."/>
            <person name="O'Laughlin M."/>
            <person name="Miner T."/>
            <person name="Herter B."/>
            <person name="Rosa B.A."/>
            <person name="Cordes M."/>
            <person name="Tomlinson C."/>
            <person name="Wollam A."/>
            <person name="Palsikar V.B."/>
            <person name="Mardis E.R."/>
            <person name="Wilson R.K."/>
        </authorList>
    </citation>
    <scope>NUCLEOTIDE SEQUENCE [LARGE SCALE GENOMIC DNA]</scope>
    <source>
        <strain evidence="14">KA00185</strain>
    </source>
</reference>
<evidence type="ECO:0000313" key="16">
    <source>
        <dbReference type="Proteomes" id="UP000321501"/>
    </source>
</evidence>
<feature type="transmembrane region" description="Helical" evidence="10">
    <location>
        <begin position="134"/>
        <end position="153"/>
    </location>
</feature>
<dbReference type="EMBL" id="LSDD01000089">
    <property type="protein sequence ID" value="KXB65459.1"/>
    <property type="molecule type" value="Genomic_DNA"/>
</dbReference>
<sequence length="488" mass="54183">MEKKREELLKGSILKLFVKYFIPTLIGSAAVVLYNIVDRFFVGKISEKALAGAGIAFYIVMLIIAFSMFIGVGAGTIISIRLGQGKKGEAKKILGNAITLFAILGLLLYAFLILNIDTVLRYSGANNETLPYARAYLEIILLAILPLFYSFGLSNILNAAGAPRVAMFSMLIGAVVNIILDYVAVMIIRTGIEGTAYATLIGNVLSAVFVLWFLIVGKLPFKIDMFGFKLEEESVIAIRFSKLKLDPKIVKDIFSIGMSPFLLQAASSGVGLVTNKIVDIYGGTYGVAVMTIINSYLPIMTMSVYAVSQAVQPIIGFNYGAKNFTRVKKSLMTAIGAGAILSFAFWVIVMLLPKQLILFFNEKSTPEALREGIKAIRIYFSLVIISSFGITVPNYFQATGRSKYSVTMNLMRQVVIFLAVVIVFSNIWKLDGVWLAQPFTDFLFFLILLVFLYREKKFFDKMIENQSHLLESKKIESTEYEKTDKNNK</sequence>
<dbReference type="CDD" id="cd13143">
    <property type="entry name" value="MATE_MepA_like"/>
    <property type="match status" value="1"/>
</dbReference>
<evidence type="ECO:0000256" key="1">
    <source>
        <dbReference type="ARBA" id="ARBA00004651"/>
    </source>
</evidence>
<name>A0A134ACL7_9FUSO</name>
<keyword evidence="5" id="KW-1003">Cell membrane</keyword>